<protein>
    <submittedName>
        <fullName evidence="1">Uncharacterized protein</fullName>
    </submittedName>
</protein>
<dbReference type="Gene3D" id="2.10.70.10">
    <property type="entry name" value="Complement Module, domain 1"/>
    <property type="match status" value="1"/>
</dbReference>
<sequence>MSRSACYVYNGVVCCSSECPALEHISKRIRGNLISCSSGRQLVSALVQCKLSDCLKDVSIQNCTSEVTCQDEESNQYFEGATWSVGDCLQCSCYNGSINCTRELYVLNVDEKTGH</sequence>
<keyword evidence="2" id="KW-1185">Reference proteome</keyword>
<dbReference type="EMBL" id="MU826391">
    <property type="protein sequence ID" value="KAJ7376737.1"/>
    <property type="molecule type" value="Genomic_DNA"/>
</dbReference>
<dbReference type="AlphaFoldDB" id="A0A9X0CUQ7"/>
<dbReference type="Proteomes" id="UP001163046">
    <property type="component" value="Unassembled WGS sequence"/>
</dbReference>
<name>A0A9X0CUQ7_9CNID</name>
<evidence type="ECO:0000313" key="2">
    <source>
        <dbReference type="Proteomes" id="UP001163046"/>
    </source>
</evidence>
<dbReference type="OrthoDB" id="5986298at2759"/>
<reference evidence="1" key="1">
    <citation type="submission" date="2023-01" db="EMBL/GenBank/DDBJ databases">
        <title>Genome assembly of the deep-sea coral Lophelia pertusa.</title>
        <authorList>
            <person name="Herrera S."/>
            <person name="Cordes E."/>
        </authorList>
    </citation>
    <scope>NUCLEOTIDE SEQUENCE</scope>
    <source>
        <strain evidence="1">USNM1676648</strain>
        <tissue evidence="1">Polyp</tissue>
    </source>
</reference>
<gene>
    <name evidence="1" type="ORF">OS493_032792</name>
</gene>
<comment type="caution">
    <text evidence="1">The sequence shown here is derived from an EMBL/GenBank/DDBJ whole genome shotgun (WGS) entry which is preliminary data.</text>
</comment>
<evidence type="ECO:0000313" key="1">
    <source>
        <dbReference type="EMBL" id="KAJ7376737.1"/>
    </source>
</evidence>
<accession>A0A9X0CUQ7</accession>
<organism evidence="1 2">
    <name type="scientific">Desmophyllum pertusum</name>
    <dbReference type="NCBI Taxonomy" id="174260"/>
    <lineage>
        <taxon>Eukaryota</taxon>
        <taxon>Metazoa</taxon>
        <taxon>Cnidaria</taxon>
        <taxon>Anthozoa</taxon>
        <taxon>Hexacorallia</taxon>
        <taxon>Scleractinia</taxon>
        <taxon>Caryophylliina</taxon>
        <taxon>Caryophylliidae</taxon>
        <taxon>Desmophyllum</taxon>
    </lineage>
</organism>
<proteinExistence type="predicted"/>